<protein>
    <submittedName>
        <fullName evidence="1">Uncharacterized protein</fullName>
    </submittedName>
</protein>
<organism evidence="1 2">
    <name type="scientific">Phytomonospora endophytica</name>
    <dbReference type="NCBI Taxonomy" id="714109"/>
    <lineage>
        <taxon>Bacteria</taxon>
        <taxon>Bacillati</taxon>
        <taxon>Actinomycetota</taxon>
        <taxon>Actinomycetes</taxon>
        <taxon>Micromonosporales</taxon>
        <taxon>Micromonosporaceae</taxon>
        <taxon>Phytomonospora</taxon>
    </lineage>
</organism>
<evidence type="ECO:0000313" key="1">
    <source>
        <dbReference type="EMBL" id="MBB6032484.1"/>
    </source>
</evidence>
<dbReference type="Proteomes" id="UP000548476">
    <property type="component" value="Unassembled WGS sequence"/>
</dbReference>
<sequence length="819" mass="87843">MSPTHMPHDHEQAFSTLIGAAGPLDWTGLTSSLRGEFLVVLRKRENLPGGLLDTVLASDDAAMLQAVTGNPGLRHDPAVRERLAATGHPAVALAAGEDPALRRATLKHADPEHPGWHGPEGALARLRQIKNLTGLRPMVHAPFPDLIEHALTVAPVALSERERGHALRGLYRHDGAETARIWAELLGGKVGELALAELDAGGDLSGLLAWAEGTESAIRELRPGQRADLGEQAAQRSTLDWPLIAAAHAAEPFDERAARALVERHDCPPEIVAVLYAAHPLAVAEIAGGFDARVWHGVKASASVLGKSTRMLTRRALADGLSCGLLTDAAPATAVLAGTRGDHAGDAHPALAELTAAVAKLGDDPAAWRALRAALKSARGTVTDLFGHVSAMVGDGKAPASWPEAAPAPTDGKAPSLSGAREAFIAVFDRATVEVRLALLPVLDDRTRFDVFTRAAFDPRLMETAIARDETWAAMLAARIGLDADWLHRLLALDSPVVNARIFHRTGATPEQRRAILSGTRFGPGEGPVPLHPELRDRLLAKTGGWRGTDAVDCADTELQEHILRHVRVRGERPQLRLLLNAWERHGKDRALHLISDSFTGANYSRRPIGRGAKSRLRKLAAMPEPAAALAALRAELDATLTAEWQVAELRREREDHFVLARESHVWLWPRILAAHRTEPLPAKMLAAMRHEINELPAELDEAAAAQGNAWDEVLSSPGGPLRRLRAEALDAGFVNGFWLSGCLTSGQLNTGQVLTDGFPAMRALSLTAQALAEEPEPLTELLAGTVGDRPDAWLLALRMLPEFRGTVAELLRTAAVAA</sequence>
<dbReference type="EMBL" id="JACHGT010000001">
    <property type="protein sequence ID" value="MBB6032484.1"/>
    <property type="molecule type" value="Genomic_DNA"/>
</dbReference>
<comment type="caution">
    <text evidence="1">The sequence shown here is derived from an EMBL/GenBank/DDBJ whole genome shotgun (WGS) entry which is preliminary data.</text>
</comment>
<proteinExistence type="predicted"/>
<evidence type="ECO:0000313" key="2">
    <source>
        <dbReference type="Proteomes" id="UP000548476"/>
    </source>
</evidence>
<name>A0A841F9R2_9ACTN</name>
<reference evidence="1 2" key="1">
    <citation type="submission" date="2020-08" db="EMBL/GenBank/DDBJ databases">
        <title>Genomic Encyclopedia of Type Strains, Phase IV (KMG-IV): sequencing the most valuable type-strain genomes for metagenomic binning, comparative biology and taxonomic classification.</title>
        <authorList>
            <person name="Goeker M."/>
        </authorList>
    </citation>
    <scope>NUCLEOTIDE SEQUENCE [LARGE SCALE GENOMIC DNA]</scope>
    <source>
        <strain evidence="1 2">YIM 65646</strain>
    </source>
</reference>
<accession>A0A841F9R2</accession>
<keyword evidence="2" id="KW-1185">Reference proteome</keyword>
<dbReference type="AlphaFoldDB" id="A0A841F9R2"/>
<dbReference type="RefSeq" id="WP_184785377.1">
    <property type="nucleotide sequence ID" value="NZ_BONT01000039.1"/>
</dbReference>
<gene>
    <name evidence="1" type="ORF">HNR73_000326</name>
</gene>